<feature type="coiled-coil region" evidence="1">
    <location>
        <begin position="46"/>
        <end position="73"/>
    </location>
</feature>
<protein>
    <submittedName>
        <fullName evidence="2">Uncharacterized protein</fullName>
    </submittedName>
</protein>
<dbReference type="RefSeq" id="XP_028542046.1">
    <property type="nucleotide sequence ID" value="XM_028686245.1"/>
</dbReference>
<keyword evidence="3" id="KW-1185">Reference proteome</keyword>
<sequence>MTGRKAKKLRYLDSKGILYSNGITYEGGEKYLNEQNKEDYSFVKNYGELQILLRKEEQQYEFLKNQLNLLQKQRDLLQWHICNNVKKLSMKRSENKFKEQCKCKLEEKLKLFKDKTKIHKFEHDTLEEDVNKMEQQLDYKIKHKANVETKFNKWMDKKNEYLKDLTYERRNAFRERNNRQNQLKKLLLVVKQEENKNYNMDYLKKCEINLMNELSNHKNYKKFDTSLAITPGLL</sequence>
<name>A0A1Y1JE11_PLAGO</name>
<evidence type="ECO:0000313" key="3">
    <source>
        <dbReference type="Proteomes" id="UP000195521"/>
    </source>
</evidence>
<evidence type="ECO:0000313" key="2">
    <source>
        <dbReference type="EMBL" id="GAW79457.1"/>
    </source>
</evidence>
<keyword evidence="1" id="KW-0175">Coiled coil</keyword>
<reference evidence="3" key="1">
    <citation type="submission" date="2017-04" db="EMBL/GenBank/DDBJ databases">
        <title>Plasmodium gonderi genome.</title>
        <authorList>
            <person name="Arisue N."/>
            <person name="Honma H."/>
            <person name="Kawai S."/>
            <person name="Tougan T."/>
            <person name="Tanabe K."/>
            <person name="Horii T."/>
        </authorList>
    </citation>
    <scope>NUCLEOTIDE SEQUENCE [LARGE SCALE GENOMIC DNA]</scope>
    <source>
        <strain evidence="3">ATCC 30045</strain>
    </source>
</reference>
<evidence type="ECO:0000256" key="1">
    <source>
        <dbReference type="SAM" id="Coils"/>
    </source>
</evidence>
<accession>A0A1Y1JE11</accession>
<comment type="caution">
    <text evidence="2">The sequence shown here is derived from an EMBL/GenBank/DDBJ whole genome shotgun (WGS) entry which is preliminary data.</text>
</comment>
<dbReference type="AlphaFoldDB" id="A0A1Y1JE11"/>
<gene>
    <name evidence="2" type="ORF">PGO_040570</name>
</gene>
<dbReference type="EMBL" id="BDQF01000004">
    <property type="protein sequence ID" value="GAW79457.1"/>
    <property type="molecule type" value="Genomic_DNA"/>
</dbReference>
<organism evidence="2 3">
    <name type="scientific">Plasmodium gonderi</name>
    <dbReference type="NCBI Taxonomy" id="77519"/>
    <lineage>
        <taxon>Eukaryota</taxon>
        <taxon>Sar</taxon>
        <taxon>Alveolata</taxon>
        <taxon>Apicomplexa</taxon>
        <taxon>Aconoidasida</taxon>
        <taxon>Haemosporida</taxon>
        <taxon>Plasmodiidae</taxon>
        <taxon>Plasmodium</taxon>
        <taxon>Plasmodium (Plasmodium)</taxon>
    </lineage>
</organism>
<dbReference type="OMA" id="QWHICNN"/>
<dbReference type="GeneID" id="39746168"/>
<proteinExistence type="predicted"/>
<dbReference type="OrthoDB" id="386295at2759"/>
<dbReference type="Proteomes" id="UP000195521">
    <property type="component" value="Unassembled WGS sequence"/>
</dbReference>